<keyword evidence="1" id="KW-0472">Membrane</keyword>
<accession>A0AAV9UIC8</accession>
<protein>
    <submittedName>
        <fullName evidence="2">Uncharacterized protein</fullName>
    </submittedName>
</protein>
<name>A0AAV9UIC8_9PEZI</name>
<reference evidence="2 3" key="1">
    <citation type="submission" date="2019-10" db="EMBL/GenBank/DDBJ databases">
        <authorList>
            <person name="Palmer J.M."/>
        </authorList>
    </citation>
    <scope>NUCLEOTIDE SEQUENCE [LARGE SCALE GENOMIC DNA]</scope>
    <source>
        <strain evidence="2 3">TWF730</strain>
    </source>
</reference>
<keyword evidence="3" id="KW-1185">Reference proteome</keyword>
<gene>
    <name evidence="2" type="ORF">TWF730_001592</name>
</gene>
<organism evidence="2 3">
    <name type="scientific">Orbilia blumenaviensis</name>
    <dbReference type="NCBI Taxonomy" id="1796055"/>
    <lineage>
        <taxon>Eukaryota</taxon>
        <taxon>Fungi</taxon>
        <taxon>Dikarya</taxon>
        <taxon>Ascomycota</taxon>
        <taxon>Pezizomycotina</taxon>
        <taxon>Orbiliomycetes</taxon>
        <taxon>Orbiliales</taxon>
        <taxon>Orbiliaceae</taxon>
        <taxon>Orbilia</taxon>
    </lineage>
</organism>
<keyword evidence="1" id="KW-0812">Transmembrane</keyword>
<evidence type="ECO:0000313" key="3">
    <source>
        <dbReference type="Proteomes" id="UP001373714"/>
    </source>
</evidence>
<keyword evidence="1" id="KW-1133">Transmembrane helix</keyword>
<dbReference type="EMBL" id="JAVHNS010000010">
    <property type="protein sequence ID" value="KAK6342114.1"/>
    <property type="molecule type" value="Genomic_DNA"/>
</dbReference>
<comment type="caution">
    <text evidence="2">The sequence shown here is derived from an EMBL/GenBank/DDBJ whole genome shotgun (WGS) entry which is preliminary data.</text>
</comment>
<proteinExistence type="predicted"/>
<dbReference type="Proteomes" id="UP001373714">
    <property type="component" value="Unassembled WGS sequence"/>
</dbReference>
<evidence type="ECO:0000313" key="2">
    <source>
        <dbReference type="EMBL" id="KAK6342114.1"/>
    </source>
</evidence>
<evidence type="ECO:0000256" key="1">
    <source>
        <dbReference type="SAM" id="Phobius"/>
    </source>
</evidence>
<feature type="transmembrane region" description="Helical" evidence="1">
    <location>
        <begin position="94"/>
        <end position="114"/>
    </location>
</feature>
<dbReference type="AlphaFoldDB" id="A0AAV9UIC8"/>
<sequence>MATRMVWSGNPDEQLNLYLRIKYYNTIGDDTSIEAIEPRLVTRPDLHDKESQTSGQPASISAFLSYPDADLPSSIEIVLLGSDELSSKWLNRNFLAFAPQLSVVFAWLLPHLLLLSSSLSHTPLIINQPHQVSTQPTR</sequence>